<dbReference type="GeneID" id="28770183"/>
<evidence type="ECO:0000313" key="2">
    <source>
        <dbReference type="Proteomes" id="UP000077069"/>
    </source>
</evidence>
<dbReference type="RefSeq" id="XP_018038568.1">
    <property type="nucleotide sequence ID" value="XM_018186697.1"/>
</dbReference>
<dbReference type="Proteomes" id="UP000077069">
    <property type="component" value="Unassembled WGS sequence"/>
</dbReference>
<organism evidence="1 2">
    <name type="scientific">Paraphaeosphaeria sporulosa</name>
    <dbReference type="NCBI Taxonomy" id="1460663"/>
    <lineage>
        <taxon>Eukaryota</taxon>
        <taxon>Fungi</taxon>
        <taxon>Dikarya</taxon>
        <taxon>Ascomycota</taxon>
        <taxon>Pezizomycotina</taxon>
        <taxon>Dothideomycetes</taxon>
        <taxon>Pleosporomycetidae</taxon>
        <taxon>Pleosporales</taxon>
        <taxon>Massarineae</taxon>
        <taxon>Didymosphaeriaceae</taxon>
        <taxon>Paraphaeosphaeria</taxon>
    </lineage>
</organism>
<dbReference type="OrthoDB" id="409543at2759"/>
<dbReference type="SUPFAM" id="SSF53448">
    <property type="entry name" value="Nucleotide-diphospho-sugar transferases"/>
    <property type="match status" value="1"/>
</dbReference>
<gene>
    <name evidence="1" type="ORF">CC84DRAFT_562380</name>
</gene>
<dbReference type="Gene3D" id="3.90.550.20">
    <property type="match status" value="1"/>
</dbReference>
<evidence type="ECO:0000313" key="1">
    <source>
        <dbReference type="EMBL" id="OAG08203.1"/>
    </source>
</evidence>
<dbReference type="EMBL" id="KV441550">
    <property type="protein sequence ID" value="OAG08203.1"/>
    <property type="molecule type" value="Genomic_DNA"/>
</dbReference>
<dbReference type="InterPro" id="IPR029044">
    <property type="entry name" value="Nucleotide-diphossugar_trans"/>
</dbReference>
<dbReference type="InterPro" id="IPR008441">
    <property type="entry name" value="AfumC-like_glycosyl_Trfase"/>
</dbReference>
<dbReference type="GO" id="GO:0016757">
    <property type="term" value="F:glycosyltransferase activity"/>
    <property type="evidence" value="ECO:0007669"/>
    <property type="project" value="InterPro"/>
</dbReference>
<protein>
    <recommendedName>
        <fullName evidence="3">Capsule polysaccharide biosynthesis protein</fullName>
    </recommendedName>
</protein>
<evidence type="ECO:0008006" key="3">
    <source>
        <dbReference type="Google" id="ProtNLM"/>
    </source>
</evidence>
<name>A0A177CL18_9PLEO</name>
<keyword evidence="2" id="KW-1185">Reference proteome</keyword>
<accession>A0A177CL18</accession>
<dbReference type="AlphaFoldDB" id="A0A177CL18"/>
<reference evidence="1 2" key="1">
    <citation type="submission" date="2016-05" db="EMBL/GenBank/DDBJ databases">
        <title>Comparative analysis of secretome profiles of manganese(II)-oxidizing ascomycete fungi.</title>
        <authorList>
            <consortium name="DOE Joint Genome Institute"/>
            <person name="Zeiner C.A."/>
            <person name="Purvine S.O."/>
            <person name="Zink E.M."/>
            <person name="Wu S."/>
            <person name="Pasa-Tolic L."/>
            <person name="Chaput D.L."/>
            <person name="Haridas S."/>
            <person name="Grigoriev I.V."/>
            <person name="Santelli C.M."/>
            <person name="Hansel C.M."/>
        </authorList>
    </citation>
    <scope>NUCLEOTIDE SEQUENCE [LARGE SCALE GENOMIC DNA]</scope>
    <source>
        <strain evidence="1 2">AP3s5-JAC2a</strain>
    </source>
</reference>
<dbReference type="InParanoid" id="A0A177CL18"/>
<dbReference type="Pfam" id="PF05704">
    <property type="entry name" value="Caps_synth"/>
    <property type="match status" value="1"/>
</dbReference>
<sequence length="413" mass="46389">MESHSYALPKGVHALRTSSLDLRPDALIDHDILNPPSITTEKNIWFFWHSGFSNMHSYTQRNIRAWHRRLSKCGWTIRVLDRQPDSPLNIANFLDIKDNNTFPKAFTDGTIGGAYAPQHTSDLVRWPLLLKYGGVYADVGLMLIGDLDAIWNKTVGDPSSPWEILSYNAGGPSSRSLTNYFFCSGKNNPLFERCHRLLLALWAADGGKTSTDGMCDSPLLKGVPHMGGTFSVPGIVNEDGSRIDSEGVGRMLTDYIIQGQVATMVMSLVDEEDGWNGPKYCAEHIYAIDYMEGSQLINEFTAWNGPRAFRLMSLQLPNNGEGETQEQSEARRIVEECLSRSFGFKLAHGLILRVLGDTLGSLWRANEGSDDVPGTYAHWLRYGTMYWCPDELPQRQEWKVEEPIKRGPLLRES</sequence>
<proteinExistence type="predicted"/>